<sequence length="200" mass="22030">MCCVCGSKSYTVLAGGGVGIFAALKKVVGLVGIFPFGVSVEFFALVGVGTKRREETIKVGLSSAQLLSERTFLQDIPPSLEFVIDYIYKNVQAKCGTVMRKKLKIKFFSSLIKENSIRNSDTWSWNLSYKDGSTRRNAATAYPKPLICSQHIAREGKEVELFLQVVVLGTRLLISTASEFTNAIATFTKTSVTNITRRIN</sequence>
<keyword evidence="1" id="KW-1133">Transmembrane helix</keyword>
<evidence type="ECO:0000313" key="3">
    <source>
        <dbReference type="Proteomes" id="UP000323000"/>
    </source>
</evidence>
<proteinExistence type="predicted"/>
<accession>A0A5C7GS59</accession>
<keyword evidence="1" id="KW-0812">Transmembrane</keyword>
<name>A0A5C7GS59_9ROSI</name>
<evidence type="ECO:0000256" key="1">
    <source>
        <dbReference type="SAM" id="Phobius"/>
    </source>
</evidence>
<feature type="transmembrane region" description="Helical" evidence="1">
    <location>
        <begin position="27"/>
        <end position="48"/>
    </location>
</feature>
<organism evidence="2 3">
    <name type="scientific">Acer yangbiense</name>
    <dbReference type="NCBI Taxonomy" id="1000413"/>
    <lineage>
        <taxon>Eukaryota</taxon>
        <taxon>Viridiplantae</taxon>
        <taxon>Streptophyta</taxon>
        <taxon>Embryophyta</taxon>
        <taxon>Tracheophyta</taxon>
        <taxon>Spermatophyta</taxon>
        <taxon>Magnoliopsida</taxon>
        <taxon>eudicotyledons</taxon>
        <taxon>Gunneridae</taxon>
        <taxon>Pentapetalae</taxon>
        <taxon>rosids</taxon>
        <taxon>malvids</taxon>
        <taxon>Sapindales</taxon>
        <taxon>Sapindaceae</taxon>
        <taxon>Hippocastanoideae</taxon>
        <taxon>Acereae</taxon>
        <taxon>Acer</taxon>
    </lineage>
</organism>
<dbReference type="AlphaFoldDB" id="A0A5C7GS59"/>
<dbReference type="OrthoDB" id="10538956at2759"/>
<dbReference type="Proteomes" id="UP000323000">
    <property type="component" value="Chromosome 13"/>
</dbReference>
<keyword evidence="1" id="KW-0472">Membrane</keyword>
<evidence type="ECO:0000313" key="2">
    <source>
        <dbReference type="EMBL" id="TXG47142.1"/>
    </source>
</evidence>
<reference evidence="3" key="1">
    <citation type="journal article" date="2019" name="Gigascience">
        <title>De novo genome assembly of the endangered Acer yangbiense, a plant species with extremely small populations endemic to Yunnan Province, China.</title>
        <authorList>
            <person name="Yang J."/>
            <person name="Wariss H.M."/>
            <person name="Tao L."/>
            <person name="Zhang R."/>
            <person name="Yun Q."/>
            <person name="Hollingsworth P."/>
            <person name="Dao Z."/>
            <person name="Luo G."/>
            <person name="Guo H."/>
            <person name="Ma Y."/>
            <person name="Sun W."/>
        </authorList>
    </citation>
    <scope>NUCLEOTIDE SEQUENCE [LARGE SCALE GENOMIC DNA]</scope>
    <source>
        <strain evidence="3">cv. Malutang</strain>
    </source>
</reference>
<dbReference type="EMBL" id="VAHF01000013">
    <property type="protein sequence ID" value="TXG47142.1"/>
    <property type="molecule type" value="Genomic_DNA"/>
</dbReference>
<keyword evidence="3" id="KW-1185">Reference proteome</keyword>
<comment type="caution">
    <text evidence="2">The sequence shown here is derived from an EMBL/GenBank/DDBJ whole genome shotgun (WGS) entry which is preliminary data.</text>
</comment>
<protein>
    <submittedName>
        <fullName evidence="2">Uncharacterized protein</fullName>
    </submittedName>
</protein>
<gene>
    <name evidence="2" type="ORF">EZV62_026436</name>
</gene>